<sequence length="316" mass="36663">MPIYIDTPEYLRPELEVIRDSFDKAIEAFGQPFSRVTTANTPGTDGPEITTSLEELKSLWNGRQMNYYWISIWSVVKMIITKKISEEKAERALDEITQKLARSYPRHKLAFGLNSQIIIRLSEILLRFWKHPENLTHIEFFYLLTWISKSLEKDKSTWSTIDEDEWFIMVSRSFLDIKAYIARQPLGLPKAITPMDRLALHYIVPETKAILKEVIPKLVHFMDQDSLKQEDLAREIFGLRLLPAPIYAEDVLKATRRRAKMTDPHLKDVVGSAIVRGWIQKEIASNPDPVRILKLTQIRVQNLCNTLQDDVLLSSE</sequence>
<dbReference type="OrthoDB" id="10359357at2759"/>
<dbReference type="AlphaFoldDB" id="A0A135UZD4"/>
<protein>
    <submittedName>
        <fullName evidence="1">Uncharacterized protein</fullName>
    </submittedName>
</protein>
<dbReference type="Proteomes" id="UP000070121">
    <property type="component" value="Unassembled WGS sequence"/>
</dbReference>
<gene>
    <name evidence="1" type="ORF">CSAL01_05550</name>
</gene>
<evidence type="ECO:0000313" key="2">
    <source>
        <dbReference type="Proteomes" id="UP000070121"/>
    </source>
</evidence>
<reference evidence="1 2" key="1">
    <citation type="submission" date="2014-02" db="EMBL/GenBank/DDBJ databases">
        <title>The genome sequence of Colletotrichum salicis CBS 607.94.</title>
        <authorList>
            <person name="Baroncelli R."/>
            <person name="Thon M.R."/>
        </authorList>
    </citation>
    <scope>NUCLEOTIDE SEQUENCE [LARGE SCALE GENOMIC DNA]</scope>
    <source>
        <strain evidence="1 2">CBS 607.94</strain>
    </source>
</reference>
<proteinExistence type="predicted"/>
<evidence type="ECO:0000313" key="1">
    <source>
        <dbReference type="EMBL" id="KXH65753.1"/>
    </source>
</evidence>
<accession>A0A135UZD4</accession>
<keyword evidence="2" id="KW-1185">Reference proteome</keyword>
<dbReference type="EMBL" id="JFFI01000831">
    <property type="protein sequence ID" value="KXH65753.1"/>
    <property type="molecule type" value="Genomic_DNA"/>
</dbReference>
<name>A0A135UZD4_9PEZI</name>
<comment type="caution">
    <text evidence="1">The sequence shown here is derived from an EMBL/GenBank/DDBJ whole genome shotgun (WGS) entry which is preliminary data.</text>
</comment>
<organism evidence="1 2">
    <name type="scientific">Colletotrichum salicis</name>
    <dbReference type="NCBI Taxonomy" id="1209931"/>
    <lineage>
        <taxon>Eukaryota</taxon>
        <taxon>Fungi</taxon>
        <taxon>Dikarya</taxon>
        <taxon>Ascomycota</taxon>
        <taxon>Pezizomycotina</taxon>
        <taxon>Sordariomycetes</taxon>
        <taxon>Hypocreomycetidae</taxon>
        <taxon>Glomerellales</taxon>
        <taxon>Glomerellaceae</taxon>
        <taxon>Colletotrichum</taxon>
        <taxon>Colletotrichum acutatum species complex</taxon>
    </lineage>
</organism>